<name>A0A3N7H2X8_POPTR</name>
<reference evidence="2" key="2">
    <citation type="submission" date="2017-07" db="EMBL/GenBank/DDBJ databases">
        <title>WGS assembly of Populus trichocarpa.</title>
        <authorList>
            <person name="Tuskan G."/>
            <person name="Difazio S."/>
            <person name="Jansson S."/>
            <person name="Bohlmann J."/>
            <person name="Grigoriev I."/>
            <person name="Hellsten U."/>
            <person name="Putnam N."/>
            <person name="Ralph S."/>
            <person name="Rombauts S."/>
            <person name="Salamov A."/>
            <person name="Schein J."/>
            <person name="Sterck L."/>
            <person name="Aerts A."/>
            <person name="Bhalerao R."/>
            <person name="Bhalerao R."/>
            <person name="Blaudez D."/>
            <person name="Boerjan W."/>
            <person name="Brun A."/>
            <person name="Brunner A."/>
            <person name="Busov V."/>
            <person name="Campbell M."/>
            <person name="Carlson J."/>
            <person name="Chalot M."/>
            <person name="Chapman J."/>
            <person name="Chen G."/>
            <person name="Cooper D."/>
            <person name="Coutinho P."/>
            <person name="Couturier J."/>
            <person name="Covert S."/>
            <person name="Cronk Q."/>
            <person name="Cunningham R."/>
            <person name="Davis J."/>
            <person name="Degroeve S."/>
            <person name="Dejardin A."/>
            <person name="Depamphilis C."/>
            <person name="Detter J."/>
            <person name="Dirks B."/>
            <person name="Dubchak I."/>
            <person name="Duplessis S."/>
            <person name="Ehlting J."/>
            <person name="Ellis B."/>
            <person name="Gendler K."/>
            <person name="Goodstein D."/>
            <person name="Gribskov M."/>
            <person name="Grimwood J."/>
            <person name="Groover A."/>
            <person name="Gunter L."/>
            <person name="Hamberger B."/>
            <person name="Heinze B."/>
            <person name="Helariutta Y."/>
            <person name="Henrissat B."/>
            <person name="Holligan D."/>
            <person name="Holt R."/>
            <person name="Huang W."/>
            <person name="Islam-Faridi N."/>
            <person name="Jones S."/>
            <person name="Jones-Rhoades M."/>
            <person name="Jorgensen R."/>
            <person name="Joshi C."/>
            <person name="Kangasjarvi J."/>
            <person name="Karlsson J."/>
            <person name="Kelleher C."/>
            <person name="Kirkpatrick R."/>
            <person name="Kirst M."/>
            <person name="Kohler A."/>
            <person name="Kalluri U."/>
            <person name="Larimer F."/>
            <person name="Leebens-Mack J."/>
            <person name="Leple J."/>
            <person name="Locascio P."/>
            <person name="Lou Y."/>
            <person name="Lucas S."/>
            <person name="Martin F."/>
            <person name="Montanini B."/>
            <person name="Napoli C."/>
            <person name="Nelson D."/>
            <person name="Nelson C."/>
            <person name="Nieminen K."/>
            <person name="Nilsson O."/>
            <person name="Pereda V."/>
            <person name="Peter G."/>
            <person name="Philippe R."/>
            <person name="Pilate G."/>
            <person name="Poliakov A."/>
            <person name="Razumovskaya J."/>
            <person name="Richardson P."/>
            <person name="Rinaldi C."/>
            <person name="Ritland K."/>
            <person name="Rouze P."/>
            <person name="Ryaboy D."/>
            <person name="Schmutz J."/>
            <person name="Schrader J."/>
            <person name="Segerman B."/>
            <person name="Shin H."/>
            <person name="Siddiqui A."/>
            <person name="Sterky F."/>
            <person name="Terry A."/>
            <person name="Tsai C."/>
            <person name="Uberbacher E."/>
            <person name="Unneberg P."/>
            <person name="Vahala J."/>
            <person name="Wall K."/>
            <person name="Wessler S."/>
            <person name="Yang G."/>
            <person name="Yin T."/>
            <person name="Douglas C."/>
            <person name="Marra M."/>
            <person name="Sandberg G."/>
            <person name="Van De Peer Y."/>
            <person name="Rokhsar D."/>
        </authorList>
    </citation>
    <scope>NUCLEOTIDE SEQUENCE</scope>
    <source>
        <strain evidence="2">Nisqually-1</strain>
    </source>
</reference>
<organism evidence="2">
    <name type="scientific">Populus trichocarpa</name>
    <name type="common">Western balsam poplar</name>
    <name type="synonym">Populus balsamifera subsp. trichocarpa</name>
    <dbReference type="NCBI Taxonomy" id="3694"/>
    <lineage>
        <taxon>Eukaryota</taxon>
        <taxon>Viridiplantae</taxon>
        <taxon>Streptophyta</taxon>
        <taxon>Embryophyta</taxon>
        <taxon>Tracheophyta</taxon>
        <taxon>Spermatophyta</taxon>
        <taxon>Magnoliopsida</taxon>
        <taxon>eudicotyledons</taxon>
        <taxon>Gunneridae</taxon>
        <taxon>Pentapetalae</taxon>
        <taxon>rosids</taxon>
        <taxon>fabids</taxon>
        <taxon>Malpighiales</taxon>
        <taxon>Salicaceae</taxon>
        <taxon>Saliceae</taxon>
        <taxon>Populus</taxon>
    </lineage>
</organism>
<accession>A0A3N7H2X8</accession>
<sequence length="446" mass="50855">MKIERLQRKRGKLSTQLKKKTLGPEGLLERFSKSMAEAKEKSRLPSPEPSTTKEDMKDLSQNIPSPSFTVKCDEAYDASLSHKHYTIFNGPNAGCYKDWSTVQPLVHGKPVAYKGYPNYGLARQAFIDYCMKNNISLHTTPTLITPADLLQPKNIPSFADKVRLPPNPVQERTLARFNKISVKNPDSHDFISLETFMHYYRLSEVCNITEGCFISQTNGHRYFNAGEGADPSMVSTLFHCGLLQTICPSANLQEISKLPQGVYTAVKHYRTKVLKEQNRRVLLTLRSSLLDWHETEDEMDCLKNYPAYNFIKIGMLRQIDVTPCTSIKEEVTSNLNLLLPSLRAQSLGKIISKVRKFYKDSMIRVNYQSPHYIIISDSLSVISDQDCKKLQAFEAQFYGNDLEISYSTRRCYCAYGSKDHKCNLCFEKDTPVDPMEEDDNSTDNNM</sequence>
<dbReference type="InParanoid" id="A0A3N7H2X8"/>
<feature type="region of interest" description="Disordered" evidence="1">
    <location>
        <begin position="1"/>
        <end position="62"/>
    </location>
</feature>
<feature type="compositionally biased region" description="Basic residues" evidence="1">
    <location>
        <begin position="7"/>
        <end position="21"/>
    </location>
</feature>
<evidence type="ECO:0000313" key="2">
    <source>
        <dbReference type="EMBL" id="RQO95204.1"/>
    </source>
</evidence>
<dbReference type="AlphaFoldDB" id="A0A3N7H2X8"/>
<reference evidence="2" key="1">
    <citation type="journal article" date="2006" name="Science">
        <title>The genome of black cottonwood, Populus trichocarpa (Torr. &amp; Gray).</title>
        <authorList>
            <person name="Tuskan G.A."/>
            <person name="Difazio S."/>
            <person name="Jansson S."/>
            <person name="Bohlmann J."/>
            <person name="Grigoriev I."/>
            <person name="Hellsten U."/>
            <person name="Putnam N."/>
            <person name="Ralph S."/>
            <person name="Rombauts S."/>
            <person name="Salamov A."/>
            <person name="Schein J."/>
            <person name="Sterck L."/>
            <person name="Aerts A."/>
            <person name="Bhalerao R.R."/>
            <person name="Bhalerao R.P."/>
            <person name="Blaudez D."/>
            <person name="Boerjan W."/>
            <person name="Brun A."/>
            <person name="Brunner A."/>
            <person name="Busov V."/>
            <person name="Campbell M."/>
            <person name="Carlson J."/>
            <person name="Chalot M."/>
            <person name="Chapman J."/>
            <person name="Chen G.L."/>
            <person name="Cooper D."/>
            <person name="Coutinho P.M."/>
            <person name="Couturier J."/>
            <person name="Covert S."/>
            <person name="Cronk Q."/>
            <person name="Cunningham R."/>
            <person name="Davis J."/>
            <person name="Degroeve S."/>
            <person name="Dejardin A."/>
            <person name="Depamphilis C."/>
            <person name="Detter J."/>
            <person name="Dirks B."/>
            <person name="Dubchak I."/>
            <person name="Duplessis S."/>
            <person name="Ehlting J."/>
            <person name="Ellis B."/>
            <person name="Gendler K."/>
            <person name="Goodstein D."/>
            <person name="Gribskov M."/>
            <person name="Grimwood J."/>
            <person name="Groover A."/>
            <person name="Gunter L."/>
            <person name="Hamberger B."/>
            <person name="Heinze B."/>
            <person name="Helariutta Y."/>
            <person name="Henrissat B."/>
            <person name="Holligan D."/>
            <person name="Holt R."/>
            <person name="Huang W."/>
            <person name="Islam-Faridi N."/>
            <person name="Jones S."/>
            <person name="Jones-Rhoades M."/>
            <person name="Jorgensen R."/>
            <person name="Joshi C."/>
            <person name="Kangasjarvi J."/>
            <person name="Karlsson J."/>
            <person name="Kelleher C."/>
            <person name="Kirkpatrick R."/>
            <person name="Kirst M."/>
            <person name="Kohler A."/>
            <person name="Kalluri U."/>
            <person name="Larimer F."/>
            <person name="Leebens-Mack J."/>
            <person name="Leple J.C."/>
            <person name="Locascio P."/>
            <person name="Lou Y."/>
            <person name="Lucas S."/>
            <person name="Martin F."/>
            <person name="Montanini B."/>
            <person name="Napoli C."/>
            <person name="Nelson D.R."/>
            <person name="Nelson C."/>
            <person name="Nieminen K."/>
            <person name="Nilsson O."/>
            <person name="Pereda V."/>
            <person name="Peter G."/>
            <person name="Philippe R."/>
            <person name="Pilate G."/>
            <person name="Poliakov A."/>
            <person name="Razumovskaya J."/>
            <person name="Richardson P."/>
            <person name="Rinaldi C."/>
            <person name="Ritland K."/>
            <person name="Rouze P."/>
            <person name="Ryaboy D."/>
            <person name="Schmutz J."/>
            <person name="Schrader J."/>
            <person name="Segerman B."/>
            <person name="Shin H."/>
            <person name="Siddiqui A."/>
            <person name="Sterky F."/>
            <person name="Terry A."/>
            <person name="Tsai C.J."/>
            <person name="Uberbacher E."/>
            <person name="Unneberg P."/>
            <person name="Vahala J."/>
            <person name="Wall K."/>
            <person name="Wessler S."/>
            <person name="Yang G."/>
            <person name="Yin T."/>
            <person name="Douglas C."/>
            <person name="Marra M."/>
            <person name="Sandberg G."/>
            <person name="Van de Peer Y."/>
            <person name="Rokhsar D."/>
        </authorList>
    </citation>
    <scope>NUCLEOTIDE SEQUENCE [LARGE SCALE GENOMIC DNA]</scope>
    <source>
        <strain evidence="2">Nisqually-1</strain>
    </source>
</reference>
<dbReference type="EMBL" id="KZ623580">
    <property type="protein sequence ID" value="RQO95204.1"/>
    <property type="molecule type" value="Genomic_DNA"/>
</dbReference>
<feature type="compositionally biased region" description="Basic and acidic residues" evidence="1">
    <location>
        <begin position="27"/>
        <end position="43"/>
    </location>
</feature>
<protein>
    <submittedName>
        <fullName evidence="2">Uncharacterized protein</fullName>
    </submittedName>
</protein>
<gene>
    <name evidence="2" type="ORF">POPTR_T076901</name>
</gene>
<proteinExistence type="predicted"/>
<evidence type="ECO:0000256" key="1">
    <source>
        <dbReference type="SAM" id="MobiDB-lite"/>
    </source>
</evidence>